<dbReference type="NCBIfam" id="NF012211">
    <property type="entry name" value="tand_rpt_95"/>
    <property type="match status" value="2"/>
</dbReference>
<dbReference type="EMBL" id="CP011097">
    <property type="protein sequence ID" value="AJZ75313.2"/>
    <property type="molecule type" value="Genomic_DNA"/>
</dbReference>
<name>A0A3G1B5J9_9ARCH</name>
<dbReference type="GO" id="GO:0005509">
    <property type="term" value="F:calcium ion binding"/>
    <property type="evidence" value="ECO:0007669"/>
    <property type="project" value="InterPro"/>
</dbReference>
<protein>
    <recommendedName>
        <fullName evidence="4">Tandem-95 repeat protein</fullName>
    </recommendedName>
</protein>
<dbReference type="KEGG" id="tah:SU86_001705"/>
<evidence type="ECO:0000256" key="1">
    <source>
        <dbReference type="SAM" id="MobiDB-lite"/>
    </source>
</evidence>
<evidence type="ECO:0000313" key="3">
    <source>
        <dbReference type="Proteomes" id="UP000266745"/>
    </source>
</evidence>
<dbReference type="InterPro" id="IPR013783">
    <property type="entry name" value="Ig-like_fold"/>
</dbReference>
<dbReference type="InterPro" id="IPR010221">
    <property type="entry name" value="VCBS_dom"/>
</dbReference>
<dbReference type="AlphaFoldDB" id="A0A3G1B5J9"/>
<evidence type="ECO:0008006" key="4">
    <source>
        <dbReference type="Google" id="ProtNLM"/>
    </source>
</evidence>
<dbReference type="SUPFAM" id="SSF49313">
    <property type="entry name" value="Cadherin-like"/>
    <property type="match status" value="1"/>
</dbReference>
<dbReference type="OrthoDB" id="11838at2157"/>
<dbReference type="CDD" id="cd11304">
    <property type="entry name" value="Cadherin_repeat"/>
    <property type="match status" value="1"/>
</dbReference>
<dbReference type="SUPFAM" id="SSF101898">
    <property type="entry name" value="NHL repeat"/>
    <property type="match status" value="1"/>
</dbReference>
<gene>
    <name evidence="2" type="ORF">SU86_001705</name>
</gene>
<dbReference type="GO" id="GO:0016020">
    <property type="term" value="C:membrane"/>
    <property type="evidence" value="ECO:0007669"/>
    <property type="project" value="InterPro"/>
</dbReference>
<accession>A0A3G1B5J9</accession>
<dbReference type="Gene3D" id="2.60.40.3440">
    <property type="match status" value="1"/>
</dbReference>
<proteinExistence type="predicted"/>
<dbReference type="Proteomes" id="UP000266745">
    <property type="component" value="Chromosome"/>
</dbReference>
<dbReference type="RefSeq" id="WP_048187810.1">
    <property type="nucleotide sequence ID" value="NZ_CP011097.1"/>
</dbReference>
<feature type="compositionally biased region" description="Polar residues" evidence="1">
    <location>
        <begin position="350"/>
        <end position="365"/>
    </location>
</feature>
<organism evidence="2 3">
    <name type="scientific">Candidatus Nitrosotenuis cloacae</name>
    <dbReference type="NCBI Taxonomy" id="1603555"/>
    <lineage>
        <taxon>Archaea</taxon>
        <taxon>Nitrososphaerota</taxon>
        <taxon>Candidatus Nitrosotenuis</taxon>
    </lineage>
</organism>
<dbReference type="InterPro" id="IPR015919">
    <property type="entry name" value="Cadherin-like_sf"/>
</dbReference>
<feature type="region of interest" description="Disordered" evidence="1">
    <location>
        <begin position="339"/>
        <end position="368"/>
    </location>
</feature>
<dbReference type="Gene3D" id="2.60.40.10">
    <property type="entry name" value="Immunoglobulins"/>
    <property type="match status" value="1"/>
</dbReference>
<feature type="region of interest" description="Disordered" evidence="1">
    <location>
        <begin position="583"/>
        <end position="609"/>
    </location>
</feature>
<dbReference type="Pfam" id="PF17963">
    <property type="entry name" value="Big_9"/>
    <property type="match status" value="2"/>
</dbReference>
<dbReference type="GeneID" id="24875096"/>
<dbReference type="NCBIfam" id="TIGR01965">
    <property type="entry name" value="VCBS_repeat"/>
    <property type="match status" value="1"/>
</dbReference>
<keyword evidence="3" id="KW-1185">Reference proteome</keyword>
<sequence>MTKIISNTILMTSLAVILTIGATSQAFALDVSFTPISTPFNNPIGIDHFEGTPDKVVISVNYAGGIPRNFELVASDGSRTGFSSLSGFTDEVKIATARDDGVNSFTPGTMFTGNGIDGQIAKVNPDGTFVNPWVDLPGVGNGLMRGSLYVDRTGEFGGDLIVVTTNGEVWRINSAGTPTKLADVNVHLEGVMTVPRDPQFGQLAGKIITGAEGQSRVYAISTAGAVQFWAIPFNIEDIDPIPENENFFGVNFGTGRLLGVPASSFDSVEGEILITQEFGGGPTGLGLLRWDSTTNAPTVEFIGRQAGSFVQGQWEHVTFSSAGIVEIPPAEEICGDGIDNDNDGQVDEGCNTTPAAQDGTFSTAEDTPLSASAVATDAESDPLTYMIVGPTPAGLIFNSDGTFTYVPALDFTGTISFQFKANDGEFDSNVATITIIVTPVNDQPVANDGTNTTPEDTSVGGTVIGSDVDGNALTFALNTPATNGSVVINVDGTYTYTPNANFNGVDSFTFAANDGTVDSLPATVTITVTPVNDAPQCNTPTTTTPYIWPPNHKMVSIGATMTATDVDGDTVTIIVSSIFQDESTNGLGDGDTSPDATLSPAQVRAERSGTGDGRVYIVTMTANDGNDGTCSGTVQVIVPHSMKKPISAVNSGATYNSTLP</sequence>
<evidence type="ECO:0000313" key="2">
    <source>
        <dbReference type="EMBL" id="AJZ75313.2"/>
    </source>
</evidence>
<reference evidence="2 3" key="1">
    <citation type="journal article" date="2016" name="Sci. Rep.">
        <title>A novel ammonia-oxidizing archaeon from wastewater treatment plant: Its enrichment, physiological and genomic characteristics.</title>
        <authorList>
            <person name="Li Y."/>
            <person name="Ding K."/>
            <person name="Wen X."/>
            <person name="Zhang B."/>
            <person name="Shen B."/>
            <person name="Yang Y."/>
        </authorList>
    </citation>
    <scope>NUCLEOTIDE SEQUENCE [LARGE SCALE GENOMIC DNA]</scope>
    <source>
        <strain evidence="2 3">SAT1</strain>
    </source>
</reference>